<feature type="chain" id="PRO_5006058085" evidence="2">
    <location>
        <begin position="26"/>
        <end position="367"/>
    </location>
</feature>
<feature type="region of interest" description="Disordered" evidence="1">
    <location>
        <begin position="148"/>
        <end position="171"/>
    </location>
</feature>
<organism evidence="4">
    <name type="scientific">Aureimonas frigidaquae</name>
    <dbReference type="NCBI Taxonomy" id="424757"/>
    <lineage>
        <taxon>Bacteria</taxon>
        <taxon>Pseudomonadati</taxon>
        <taxon>Pseudomonadota</taxon>
        <taxon>Alphaproteobacteria</taxon>
        <taxon>Hyphomicrobiales</taxon>
        <taxon>Aurantimonadaceae</taxon>
        <taxon>Aureimonas</taxon>
    </lineage>
</organism>
<keyword evidence="2" id="KW-0732">Signal</keyword>
<evidence type="ECO:0000256" key="2">
    <source>
        <dbReference type="SAM" id="SignalP"/>
    </source>
</evidence>
<proteinExistence type="predicted"/>
<dbReference type="InterPro" id="IPR006311">
    <property type="entry name" value="TAT_signal"/>
</dbReference>
<dbReference type="PANTHER" id="PTHR43283:SF7">
    <property type="entry name" value="BETA-LACTAMASE-RELATED DOMAIN-CONTAINING PROTEIN"/>
    <property type="match status" value="1"/>
</dbReference>
<dbReference type="Gene3D" id="3.40.710.10">
    <property type="entry name" value="DD-peptidase/beta-lactamase superfamily"/>
    <property type="match status" value="1"/>
</dbReference>
<dbReference type="AlphaFoldDB" id="A0A0P0Z4E4"/>
<dbReference type="InterPro" id="IPR012338">
    <property type="entry name" value="Beta-lactam/transpept-like"/>
</dbReference>
<dbReference type="InterPro" id="IPR050789">
    <property type="entry name" value="Diverse_Enzym_Activities"/>
</dbReference>
<accession>A0A0P0Z4E4</accession>
<dbReference type="RefSeq" id="WP_062225750.1">
    <property type="nucleotide sequence ID" value="NZ_BBWR01000002.1"/>
</dbReference>
<dbReference type="InterPro" id="IPR001466">
    <property type="entry name" value="Beta-lactam-related"/>
</dbReference>
<evidence type="ECO:0000256" key="1">
    <source>
        <dbReference type="SAM" id="MobiDB-lite"/>
    </source>
</evidence>
<name>A0A0P0Z4E4_9HYPH</name>
<feature type="domain" description="Beta-lactamase-related" evidence="3">
    <location>
        <begin position="66"/>
        <end position="325"/>
    </location>
</feature>
<dbReference type="PROSITE" id="PS51318">
    <property type="entry name" value="TAT"/>
    <property type="match status" value="1"/>
</dbReference>
<evidence type="ECO:0000259" key="3">
    <source>
        <dbReference type="Pfam" id="PF00144"/>
    </source>
</evidence>
<evidence type="ECO:0000313" key="4">
    <source>
        <dbReference type="EMBL" id="BAT28685.1"/>
    </source>
</evidence>
<feature type="signal peptide" evidence="2">
    <location>
        <begin position="1"/>
        <end position="25"/>
    </location>
</feature>
<keyword evidence="4" id="KW-0378">Hydrolase</keyword>
<protein>
    <submittedName>
        <fullName evidence="4">Amide hydrolase</fullName>
    </submittedName>
</protein>
<dbReference type="GO" id="GO:0016787">
    <property type="term" value="F:hydrolase activity"/>
    <property type="evidence" value="ECO:0007669"/>
    <property type="project" value="UniProtKB-KW"/>
</dbReference>
<dbReference type="SUPFAM" id="SSF56601">
    <property type="entry name" value="beta-lactamase/transpeptidase-like"/>
    <property type="match status" value="1"/>
</dbReference>
<dbReference type="OrthoDB" id="9814204at2"/>
<dbReference type="EMBL" id="LC066377">
    <property type="protein sequence ID" value="BAT28685.1"/>
    <property type="molecule type" value="Genomic_DNA"/>
</dbReference>
<reference evidence="4" key="1">
    <citation type="journal article" date="2015" name="Proc. Natl. Acad. Sci. U.S.A.">
        <title>Bacterial clade with the ribosomal RNA operon on a small plasmid rather than the chromosome.</title>
        <authorList>
            <person name="Anda M."/>
            <person name="Ohtsubo Y."/>
            <person name="Okubo T."/>
            <person name="Sugawara M."/>
            <person name="Nagata Y."/>
            <person name="Tsuda M."/>
            <person name="Minamisawa K."/>
            <person name="Mitsui H."/>
        </authorList>
    </citation>
    <scope>NUCLEOTIDE SEQUENCE</scope>
    <source>
        <strain evidence="4">JCM 14755</strain>
    </source>
</reference>
<dbReference type="Pfam" id="PF00144">
    <property type="entry name" value="Beta-lactamase"/>
    <property type="match status" value="1"/>
</dbReference>
<sequence>MLDCNLSKRALLTGACLGAASVGLASIMGGRAFAQAAPGKGASRMAVADSGRFDADGLITMERGLYALPTTSLLIYDGDRLAYQYGNGSDVSYLASARKSILSMLYGKYVEDGTIDLDATLAQLDIQDNETLSDAEREATVRDLLSSSSGVYHPAGSPGGNDNNPPRGSQRHGAYFQYNNWDFNVLGAIFEQRTGKTIFQALQEDLAEPLGFEDFDPQRQKMLGYGDRSRFLAYHMFLSGRDMGKLGQLMLQNGRWQGRQIVPSQWVEESTRPRFTAQETRDNSGYAYLWWVPEREGAAWEGAYYANGNLGQYILCLPAIDTVIVHRRAVTDQYAMARNFGETDYLPEGVKVPAFLDIADAVIASAR</sequence>
<dbReference type="PANTHER" id="PTHR43283">
    <property type="entry name" value="BETA-LACTAMASE-RELATED"/>
    <property type="match status" value="1"/>
</dbReference>